<reference evidence="2" key="1">
    <citation type="submission" date="2019-04" db="EMBL/GenBank/DDBJ databases">
        <title>Draft genome sequence of Pseudonocardiaceae bacterium SL3-2-4.</title>
        <authorList>
            <person name="Ningsih F."/>
            <person name="Yokota A."/>
            <person name="Sakai Y."/>
            <person name="Nanatani K."/>
            <person name="Yabe S."/>
            <person name="Oetari A."/>
            <person name="Sjamsuridzal W."/>
        </authorList>
    </citation>
    <scope>NUCLEOTIDE SEQUENCE [LARGE SCALE GENOMIC DNA]</scope>
    <source>
        <strain evidence="2">SL3-2-4</strain>
    </source>
</reference>
<sequence>MTETVRAAREATAERLLNSSARNSYDPEVDIDWSAPLADGMYFLPPERLSLYGTDLWREMTEEQRVELSRHEVCSIASVGIWFEVILMELLSRYVYDRDPVLRHTQYALVEIADECRHSLMFARMIEKIGCPAYGVTPGVHRLGRLFKRMSFGPSMFGTILVAEEVLDTVQREAMRDERVQPLVRMVNRIHVLEEARHVRYAREEVRRQVRRLSRPELTYHRFVLARAAYMVVRSLIHPDVYAAVGLDPKRARATALANPHHQETVRWAGAKLVSFLTEAGLIGGPSRRLWRAASLVA</sequence>
<accession>A0A4D4J7U4</accession>
<proteinExistence type="predicted"/>
<gene>
    <name evidence="1" type="ORF">GTS_16700</name>
</gene>
<name>A0A4D4J7U4_9PSEU</name>
<protein>
    <submittedName>
        <fullName evidence="1">Membrane protein</fullName>
    </submittedName>
</protein>
<comment type="caution">
    <text evidence="1">The sequence shown here is derived from an EMBL/GenBank/DDBJ whole genome shotgun (WGS) entry which is preliminary data.</text>
</comment>
<keyword evidence="2" id="KW-1185">Reference proteome</keyword>
<dbReference type="InterPro" id="IPR009078">
    <property type="entry name" value="Ferritin-like_SF"/>
</dbReference>
<dbReference type="OrthoDB" id="786532at2"/>
<dbReference type="Gene3D" id="1.10.620.20">
    <property type="entry name" value="Ribonucleotide Reductase, subunit A"/>
    <property type="match status" value="1"/>
</dbReference>
<dbReference type="GO" id="GO:0016491">
    <property type="term" value="F:oxidoreductase activity"/>
    <property type="evidence" value="ECO:0007669"/>
    <property type="project" value="InterPro"/>
</dbReference>
<dbReference type="Proteomes" id="UP000298860">
    <property type="component" value="Unassembled WGS sequence"/>
</dbReference>
<dbReference type="Pfam" id="PF11583">
    <property type="entry name" value="AurF"/>
    <property type="match status" value="1"/>
</dbReference>
<dbReference type="InterPro" id="IPR012348">
    <property type="entry name" value="RNR-like"/>
</dbReference>
<dbReference type="InterPro" id="IPR025859">
    <property type="entry name" value="AurF/CmlI"/>
</dbReference>
<dbReference type="AlphaFoldDB" id="A0A4D4J7U4"/>
<dbReference type="SUPFAM" id="SSF47240">
    <property type="entry name" value="Ferritin-like"/>
    <property type="match status" value="1"/>
</dbReference>
<evidence type="ECO:0000313" key="1">
    <source>
        <dbReference type="EMBL" id="GDY30037.1"/>
    </source>
</evidence>
<dbReference type="RefSeq" id="WP_137813156.1">
    <property type="nucleotide sequence ID" value="NZ_BJFL01000005.1"/>
</dbReference>
<organism evidence="1 2">
    <name type="scientific">Gandjariella thermophila</name>
    <dbReference type="NCBI Taxonomy" id="1931992"/>
    <lineage>
        <taxon>Bacteria</taxon>
        <taxon>Bacillati</taxon>
        <taxon>Actinomycetota</taxon>
        <taxon>Actinomycetes</taxon>
        <taxon>Pseudonocardiales</taxon>
        <taxon>Pseudonocardiaceae</taxon>
        <taxon>Gandjariella</taxon>
    </lineage>
</organism>
<evidence type="ECO:0000313" key="2">
    <source>
        <dbReference type="Proteomes" id="UP000298860"/>
    </source>
</evidence>
<dbReference type="EMBL" id="BJFL01000005">
    <property type="protein sequence ID" value="GDY30037.1"/>
    <property type="molecule type" value="Genomic_DNA"/>
</dbReference>